<feature type="compositionally biased region" description="Basic and acidic residues" evidence="1">
    <location>
        <begin position="13"/>
        <end position="24"/>
    </location>
</feature>
<dbReference type="Proteomes" id="UP000322234">
    <property type="component" value="Unassembled WGS sequence"/>
</dbReference>
<sequence>MQRDLSSALTPSCEREEPPIRHPPTEATGAVVPLGAQPGHGERVSVATDTCASDRISAQNYGSPNRMRFQHGEVRATLCRLTSTCRC</sequence>
<name>A0A6B0RVD4_9CETA</name>
<feature type="compositionally biased region" description="Polar residues" evidence="1">
    <location>
        <begin position="1"/>
        <end position="10"/>
    </location>
</feature>
<organism evidence="2 3">
    <name type="scientific">Bos mutus</name>
    <name type="common">wild yak</name>
    <dbReference type="NCBI Taxonomy" id="72004"/>
    <lineage>
        <taxon>Eukaryota</taxon>
        <taxon>Metazoa</taxon>
        <taxon>Chordata</taxon>
        <taxon>Craniata</taxon>
        <taxon>Vertebrata</taxon>
        <taxon>Euteleostomi</taxon>
        <taxon>Mammalia</taxon>
        <taxon>Eutheria</taxon>
        <taxon>Laurasiatheria</taxon>
        <taxon>Artiodactyla</taxon>
        <taxon>Ruminantia</taxon>
        <taxon>Pecora</taxon>
        <taxon>Bovidae</taxon>
        <taxon>Bovinae</taxon>
        <taxon>Bos</taxon>
    </lineage>
</organism>
<evidence type="ECO:0000313" key="3">
    <source>
        <dbReference type="Proteomes" id="UP000322234"/>
    </source>
</evidence>
<dbReference type="AlphaFoldDB" id="A0A6B0RVD4"/>
<evidence type="ECO:0000256" key="1">
    <source>
        <dbReference type="SAM" id="MobiDB-lite"/>
    </source>
</evidence>
<evidence type="ECO:0000313" key="2">
    <source>
        <dbReference type="EMBL" id="MXQ93785.1"/>
    </source>
</evidence>
<proteinExistence type="predicted"/>
<dbReference type="EMBL" id="VBQZ03000098">
    <property type="protein sequence ID" value="MXQ93785.1"/>
    <property type="molecule type" value="Genomic_DNA"/>
</dbReference>
<keyword evidence="3" id="KW-1185">Reference proteome</keyword>
<feature type="region of interest" description="Disordered" evidence="1">
    <location>
        <begin position="1"/>
        <end position="43"/>
    </location>
</feature>
<gene>
    <name evidence="2" type="ORF">E5288_WYG016897</name>
</gene>
<accession>A0A6B0RVD4</accession>
<protein>
    <submittedName>
        <fullName evidence="2">Uncharacterized protein</fullName>
    </submittedName>
</protein>
<reference evidence="2" key="1">
    <citation type="submission" date="2019-10" db="EMBL/GenBank/DDBJ databases">
        <title>The sequence and de novo assembly of the wild yak genome.</title>
        <authorList>
            <person name="Liu Y."/>
        </authorList>
    </citation>
    <scope>NUCLEOTIDE SEQUENCE [LARGE SCALE GENOMIC DNA]</scope>
    <source>
        <strain evidence="2">WY2019</strain>
    </source>
</reference>
<comment type="caution">
    <text evidence="2">The sequence shown here is derived from an EMBL/GenBank/DDBJ whole genome shotgun (WGS) entry which is preliminary data.</text>
</comment>